<organism evidence="4 5">
    <name type="scientific">Acinetobacter bereziniae</name>
    <name type="common">Acinetobacter genomosp. 10</name>
    <dbReference type="NCBI Taxonomy" id="106648"/>
    <lineage>
        <taxon>Bacteria</taxon>
        <taxon>Pseudomonadati</taxon>
        <taxon>Pseudomonadota</taxon>
        <taxon>Gammaproteobacteria</taxon>
        <taxon>Moraxellales</taxon>
        <taxon>Moraxellaceae</taxon>
        <taxon>Acinetobacter</taxon>
    </lineage>
</organism>
<dbReference type="InterPro" id="IPR007837">
    <property type="entry name" value="DinB"/>
</dbReference>
<dbReference type="PANTHER" id="PTHR37302:SF1">
    <property type="entry name" value="PROTEIN DINB"/>
    <property type="match status" value="1"/>
</dbReference>
<evidence type="ECO:0000256" key="3">
    <source>
        <dbReference type="PIRSR" id="PIRSR607837-1"/>
    </source>
</evidence>
<dbReference type="Pfam" id="PF05163">
    <property type="entry name" value="DinB"/>
    <property type="match status" value="1"/>
</dbReference>
<dbReference type="PANTHER" id="PTHR37302">
    <property type="entry name" value="SLR1116 PROTEIN"/>
    <property type="match status" value="1"/>
</dbReference>
<gene>
    <name evidence="4" type="ORF">GAK29_03437</name>
</gene>
<feature type="binding site" evidence="3">
    <location>
        <position position="138"/>
    </location>
    <ligand>
        <name>a divalent metal cation</name>
        <dbReference type="ChEBI" id="CHEBI:60240"/>
    </ligand>
</feature>
<proteinExistence type="inferred from homology"/>
<name>A0A833PDH7_ACIBZ</name>
<dbReference type="Proteomes" id="UP000490535">
    <property type="component" value="Unassembled WGS sequence"/>
</dbReference>
<evidence type="ECO:0000256" key="1">
    <source>
        <dbReference type="ARBA" id="ARBA00008635"/>
    </source>
</evidence>
<dbReference type="GO" id="GO:0046872">
    <property type="term" value="F:metal ion binding"/>
    <property type="evidence" value="ECO:0007669"/>
    <property type="project" value="UniProtKB-KW"/>
</dbReference>
<dbReference type="InterPro" id="IPR034660">
    <property type="entry name" value="DinB/YfiT-like"/>
</dbReference>
<comment type="similarity">
    <text evidence="1">Belongs to the DinB family.</text>
</comment>
<evidence type="ECO:0000313" key="4">
    <source>
        <dbReference type="EMBL" id="KAF1021265.1"/>
    </source>
</evidence>
<protein>
    <recommendedName>
        <fullName evidence="6">Damage-inducible protein DinB</fullName>
    </recommendedName>
</protein>
<dbReference type="Gene3D" id="1.20.120.450">
    <property type="entry name" value="dinb family like domain"/>
    <property type="match status" value="1"/>
</dbReference>
<reference evidence="5" key="1">
    <citation type="journal article" date="2020" name="MBio">
        <title>Horizontal gene transfer to a defensive symbiont with a reduced genome amongst a multipartite beetle microbiome.</title>
        <authorList>
            <person name="Waterworth S.C."/>
            <person name="Florez L.V."/>
            <person name="Rees E.R."/>
            <person name="Hertweck C."/>
            <person name="Kaltenpoth M."/>
            <person name="Kwan J.C."/>
        </authorList>
    </citation>
    <scope>NUCLEOTIDE SEQUENCE [LARGE SCALE GENOMIC DNA]</scope>
</reference>
<keyword evidence="2 3" id="KW-0479">Metal-binding</keyword>
<sequence>MDKDDLRRFAQYNIWATQRLCECLKAVSDADFNQDIGLYFKSISGTLNHLLLGEHYLWYSRFKNNHSPTIALSTVIHQDKTQLLNELNDKSQNWMSFIDDLDETRLTGNLNYFRSNGEAQSLPYADTLIHVFNHATHHRGQVTAALTILGYQCPELDWVYMLVEENLQDCPE</sequence>
<dbReference type="SUPFAM" id="SSF109854">
    <property type="entry name" value="DinB/YfiT-like putative metalloenzymes"/>
    <property type="match status" value="1"/>
</dbReference>
<dbReference type="EMBL" id="WNDP01000108">
    <property type="protein sequence ID" value="KAF1021265.1"/>
    <property type="molecule type" value="Genomic_DNA"/>
</dbReference>
<comment type="caution">
    <text evidence="4">The sequence shown here is derived from an EMBL/GenBank/DDBJ whole genome shotgun (WGS) entry which is preliminary data.</text>
</comment>
<dbReference type="AlphaFoldDB" id="A0A833PDH7"/>
<evidence type="ECO:0008006" key="6">
    <source>
        <dbReference type="Google" id="ProtNLM"/>
    </source>
</evidence>
<evidence type="ECO:0000313" key="5">
    <source>
        <dbReference type="Proteomes" id="UP000490535"/>
    </source>
</evidence>
<accession>A0A833PDH7</accession>
<feature type="binding site" evidence="3">
    <location>
        <position position="134"/>
    </location>
    <ligand>
        <name>a divalent metal cation</name>
        <dbReference type="ChEBI" id="CHEBI:60240"/>
    </ligand>
</feature>
<feature type="binding site" evidence="3">
    <location>
        <position position="49"/>
    </location>
    <ligand>
        <name>a divalent metal cation</name>
        <dbReference type="ChEBI" id="CHEBI:60240"/>
    </ligand>
</feature>
<evidence type="ECO:0000256" key="2">
    <source>
        <dbReference type="ARBA" id="ARBA00022723"/>
    </source>
</evidence>